<organism evidence="2 3">
    <name type="scientific">Micromonospora saelicesensis</name>
    <dbReference type="NCBI Taxonomy" id="285676"/>
    <lineage>
        <taxon>Bacteria</taxon>
        <taxon>Bacillati</taxon>
        <taxon>Actinomycetota</taxon>
        <taxon>Actinomycetes</taxon>
        <taxon>Micromonosporales</taxon>
        <taxon>Micromonosporaceae</taxon>
        <taxon>Micromonospora</taxon>
    </lineage>
</organism>
<gene>
    <name evidence="2" type="ORF">GA0070561_4374</name>
</gene>
<dbReference type="GO" id="GO:0031412">
    <property type="term" value="P:gas vesicle organization"/>
    <property type="evidence" value="ECO:0007669"/>
    <property type="project" value="InterPro"/>
</dbReference>
<name>A0A1C4YM63_9ACTN</name>
<dbReference type="InterPro" id="IPR008634">
    <property type="entry name" value="Gas-vesicle_GvpO"/>
</dbReference>
<evidence type="ECO:0000313" key="3">
    <source>
        <dbReference type="Proteomes" id="UP000198864"/>
    </source>
</evidence>
<dbReference type="AlphaFoldDB" id="A0A1C4YM63"/>
<evidence type="ECO:0000256" key="1">
    <source>
        <dbReference type="SAM" id="MobiDB-lite"/>
    </source>
</evidence>
<sequence length="109" mass="12196">MTDGDRARRRDPTADGYSDEEYVEPVSAAEAAQAGLRQLVELTGREPSVTTSLEATEDGWLIGVEVVEARRIPNSIDLLGLYEVELDLEGNLLGYRRLRRYQRGKSEVD</sequence>
<dbReference type="Proteomes" id="UP000198864">
    <property type="component" value="Unassembled WGS sequence"/>
</dbReference>
<feature type="region of interest" description="Disordered" evidence="1">
    <location>
        <begin position="1"/>
        <end position="24"/>
    </location>
</feature>
<reference evidence="2 3" key="1">
    <citation type="submission" date="2016-06" db="EMBL/GenBank/DDBJ databases">
        <authorList>
            <person name="Kjaerup R.B."/>
            <person name="Dalgaard T.S."/>
            <person name="Juul-Madsen H.R."/>
        </authorList>
    </citation>
    <scope>NUCLEOTIDE SEQUENCE [LARGE SCALE GENOMIC DNA]</scope>
    <source>
        <strain evidence="2 3">DSM 44871</strain>
    </source>
</reference>
<accession>A0A1C4YM63</accession>
<feature type="compositionally biased region" description="Basic and acidic residues" evidence="1">
    <location>
        <begin position="1"/>
        <end position="13"/>
    </location>
</feature>
<dbReference type="RefSeq" id="WP_091402983.1">
    <property type="nucleotide sequence ID" value="NZ_FMCR01000004.1"/>
</dbReference>
<proteinExistence type="predicted"/>
<evidence type="ECO:0000313" key="2">
    <source>
        <dbReference type="EMBL" id="SCF21845.1"/>
    </source>
</evidence>
<dbReference type="STRING" id="285676.GA0070561_4374"/>
<protein>
    <submittedName>
        <fullName evidence="2">Gas vesicle synthesis protein GvpO</fullName>
    </submittedName>
</protein>
<dbReference type="EMBL" id="FMCR01000004">
    <property type="protein sequence ID" value="SCF21845.1"/>
    <property type="molecule type" value="Genomic_DNA"/>
</dbReference>
<dbReference type="Pfam" id="PF05800">
    <property type="entry name" value="GvpO"/>
    <property type="match status" value="1"/>
</dbReference>